<keyword evidence="6 14" id="KW-0460">Magnesium</keyword>
<reference evidence="17" key="3">
    <citation type="submission" date="2025-09" db="UniProtKB">
        <authorList>
            <consortium name="Ensembl"/>
        </authorList>
    </citation>
    <scope>IDENTIFICATION</scope>
</reference>
<evidence type="ECO:0000256" key="13">
    <source>
        <dbReference type="PIRSR" id="PIRSR628472-1"/>
    </source>
</evidence>
<dbReference type="SFLD" id="SFLDS00003">
    <property type="entry name" value="Haloacid_Dehalogenase"/>
    <property type="match status" value="1"/>
</dbReference>
<comment type="catalytic activity">
    <reaction evidence="12 15">
        <text>O-phospho-L-tyrosyl-[protein] + H2O = L-tyrosyl-[protein] + phosphate</text>
        <dbReference type="Rhea" id="RHEA:10684"/>
        <dbReference type="Rhea" id="RHEA-COMP:10136"/>
        <dbReference type="Rhea" id="RHEA-COMP:20101"/>
        <dbReference type="ChEBI" id="CHEBI:15377"/>
        <dbReference type="ChEBI" id="CHEBI:43474"/>
        <dbReference type="ChEBI" id="CHEBI:46858"/>
        <dbReference type="ChEBI" id="CHEBI:61978"/>
        <dbReference type="EC" id="3.1.3.48"/>
    </reaction>
</comment>
<dbReference type="FunFam" id="3.40.50.12350:FF:000001">
    <property type="entry name" value="Eyes absent homolog"/>
    <property type="match status" value="1"/>
</dbReference>
<proteinExistence type="inferred from homology"/>
<dbReference type="Proteomes" id="UP000694397">
    <property type="component" value="Chromosome 9"/>
</dbReference>
<comment type="similarity">
    <text evidence="2 15">Belongs to the HAD-like hydrolase superfamily. EYA family.</text>
</comment>
<protein>
    <recommendedName>
        <fullName evidence="15">Eyes absent homolog</fullName>
        <ecNumber evidence="15">3.1.3.48</ecNumber>
    </recommendedName>
</protein>
<evidence type="ECO:0000256" key="16">
    <source>
        <dbReference type="SAM" id="MobiDB-lite"/>
    </source>
</evidence>
<dbReference type="NCBIfam" id="TIGR01658">
    <property type="entry name" value="EYA-cons_domain"/>
    <property type="match status" value="1"/>
</dbReference>
<dbReference type="PANTHER" id="PTHR10190">
    <property type="entry name" value="EYES ABSENT"/>
    <property type="match status" value="1"/>
</dbReference>
<dbReference type="PANTHER" id="PTHR10190:SF11">
    <property type="entry name" value="EYES ABSENT HOMOLOG 1"/>
    <property type="match status" value="1"/>
</dbReference>
<comment type="cofactor">
    <cofactor evidence="14 15">
        <name>Mg(2+)</name>
        <dbReference type="ChEBI" id="CHEBI:18420"/>
    </cofactor>
    <text evidence="14 15">Binds 1 Mg(2+) ion per subunit.</text>
</comment>
<organism evidence="17 18">
    <name type="scientific">Scleropages formosus</name>
    <name type="common">Asian bonytongue</name>
    <name type="synonym">Osteoglossum formosum</name>
    <dbReference type="NCBI Taxonomy" id="113540"/>
    <lineage>
        <taxon>Eukaryota</taxon>
        <taxon>Metazoa</taxon>
        <taxon>Chordata</taxon>
        <taxon>Craniata</taxon>
        <taxon>Vertebrata</taxon>
        <taxon>Euteleostomi</taxon>
        <taxon>Actinopterygii</taxon>
        <taxon>Neopterygii</taxon>
        <taxon>Teleostei</taxon>
        <taxon>Osteoglossocephala</taxon>
        <taxon>Osteoglossomorpha</taxon>
        <taxon>Osteoglossiformes</taxon>
        <taxon>Osteoglossidae</taxon>
        <taxon>Scleropages</taxon>
    </lineage>
</organism>
<sequence>MSSSEIATSAGNGSLDSFSGSAIGPSGFSPRQTHQFPPQIYPSNRPYPHILPTPSSQNMAAYGQPQYSTGMQQATAYATYPQPGQPYGIPAYGPLWAGIKTEGGLAQAQSPGQTGFLSYSSGFTTPQTGQAPYSYQMQGQLLCRSTAPYIYHRQYRVQYNTTNQCLQPLVPSGVAASRSLPSNTAQGQRGRGHTLDGAPVCHKAQTICSGIMKTGLYGKASTDYARIQKIYYVKWTIDFSFFSFFYVLHCLYQRVFIWDLDETIIVFHSLLTGSYANRFGRDPPTSVSLGLRMEEMIFNLADTHLFFNDLEECDQVHIDDVSSDDNGQDLSTYNFSTDGFHAAATSANLCLATGVRGGVDWMRKLAFRYRRVKEIYTTYKNNVGGLLGPAKREAWLQLRAEIEALTDSWLTLALKALTLIHSRSNCVNILVTTTQLIPALAKVLLYGLGIVFPIENIYSATKIGKESCFERVIQRFGRKVVYIVVGDGVEEEQGSKKHNMPFWRISSHSDLMALHHALELDYL</sequence>
<keyword evidence="3" id="KW-0217">Developmental protein</keyword>
<gene>
    <name evidence="17" type="primary">EYA1</name>
    <name evidence="17" type="synonym">eya1</name>
</gene>
<dbReference type="SFLD" id="SFLDG01129">
    <property type="entry name" value="C1.5:_HAD__Beta-PGM__Phosphata"/>
    <property type="match status" value="1"/>
</dbReference>
<keyword evidence="5 15" id="KW-0378">Hydrolase</keyword>
<evidence type="ECO:0000256" key="12">
    <source>
        <dbReference type="ARBA" id="ARBA00051722"/>
    </source>
</evidence>
<reference evidence="17 18" key="1">
    <citation type="submission" date="2019-04" db="EMBL/GenBank/DDBJ databases">
        <authorList>
            <consortium name="Wellcome Sanger Institute Data Sharing"/>
        </authorList>
    </citation>
    <scope>NUCLEOTIDE SEQUENCE [LARGE SCALE GENOMIC DNA]</scope>
</reference>
<dbReference type="GeneTree" id="ENSGT00950000182978"/>
<evidence type="ECO:0000256" key="15">
    <source>
        <dbReference type="RuleBase" id="RU362036"/>
    </source>
</evidence>
<feature type="binding site" evidence="14">
    <location>
        <position position="261"/>
    </location>
    <ligand>
        <name>Mg(2+)</name>
        <dbReference type="ChEBI" id="CHEBI:18420"/>
    </ligand>
</feature>
<evidence type="ECO:0000256" key="5">
    <source>
        <dbReference type="ARBA" id="ARBA00022801"/>
    </source>
</evidence>
<dbReference type="Ensembl" id="ENSSFOT00015065656.1">
    <property type="protein sequence ID" value="ENSSFOP00015053147.1"/>
    <property type="gene ID" value="ENSSFOG00015013455.2"/>
</dbReference>
<evidence type="ECO:0000256" key="9">
    <source>
        <dbReference type="ARBA" id="ARBA00023159"/>
    </source>
</evidence>
<comment type="subcellular location">
    <subcellularLocation>
        <location evidence="1">Nucleus</location>
    </subcellularLocation>
</comment>
<dbReference type="GO" id="GO:0030154">
    <property type="term" value="P:cell differentiation"/>
    <property type="evidence" value="ECO:0007669"/>
    <property type="project" value="TreeGrafter"/>
</dbReference>
<dbReference type="CDD" id="cd02601">
    <property type="entry name" value="HAD_Eya"/>
    <property type="match status" value="1"/>
</dbReference>
<dbReference type="Pfam" id="PF00702">
    <property type="entry name" value="Hydrolase"/>
    <property type="match status" value="1"/>
</dbReference>
<evidence type="ECO:0000256" key="10">
    <source>
        <dbReference type="ARBA" id="ARBA00023163"/>
    </source>
</evidence>
<keyword evidence="8 15" id="KW-0805">Transcription regulation</keyword>
<keyword evidence="9" id="KW-0010">Activator</keyword>
<evidence type="ECO:0000256" key="11">
    <source>
        <dbReference type="ARBA" id="ARBA00023242"/>
    </source>
</evidence>
<evidence type="ECO:0000256" key="1">
    <source>
        <dbReference type="ARBA" id="ARBA00004123"/>
    </source>
</evidence>
<dbReference type="GO" id="GO:0045739">
    <property type="term" value="P:positive regulation of DNA repair"/>
    <property type="evidence" value="ECO:0007669"/>
    <property type="project" value="TreeGrafter"/>
</dbReference>
<name>A0A8C9TVT5_SCLFO</name>
<reference evidence="17" key="2">
    <citation type="submission" date="2025-08" db="UniProtKB">
        <authorList>
            <consortium name="Ensembl"/>
        </authorList>
    </citation>
    <scope>IDENTIFICATION</scope>
</reference>
<keyword evidence="4 14" id="KW-0479">Metal-binding</keyword>
<evidence type="ECO:0000256" key="3">
    <source>
        <dbReference type="ARBA" id="ARBA00022473"/>
    </source>
</evidence>
<dbReference type="InterPro" id="IPR006545">
    <property type="entry name" value="EYA_dom"/>
</dbReference>
<keyword evidence="11" id="KW-0539">Nucleus</keyword>
<feature type="active site" description="Nucleophile" evidence="13">
    <location>
        <position position="259"/>
    </location>
</feature>
<dbReference type="GO" id="GO:0005634">
    <property type="term" value="C:nucleus"/>
    <property type="evidence" value="ECO:0007669"/>
    <property type="project" value="UniProtKB-SubCell"/>
</dbReference>
<feature type="compositionally biased region" description="Polar residues" evidence="16">
    <location>
        <begin position="1"/>
        <end position="20"/>
    </location>
</feature>
<dbReference type="InterPro" id="IPR028472">
    <property type="entry name" value="EYA"/>
</dbReference>
<dbReference type="GO" id="GO:0004725">
    <property type="term" value="F:protein tyrosine phosphatase activity"/>
    <property type="evidence" value="ECO:0007669"/>
    <property type="project" value="UniProtKB-EC"/>
</dbReference>
<feature type="region of interest" description="Disordered" evidence="16">
    <location>
        <begin position="1"/>
        <end position="47"/>
    </location>
</feature>
<evidence type="ECO:0000313" key="17">
    <source>
        <dbReference type="Ensembl" id="ENSSFOP00015053147.1"/>
    </source>
</evidence>
<dbReference type="EC" id="3.1.3.48" evidence="15"/>
<evidence type="ECO:0000256" key="8">
    <source>
        <dbReference type="ARBA" id="ARBA00023015"/>
    </source>
</evidence>
<dbReference type="GO" id="GO:0046872">
    <property type="term" value="F:metal ion binding"/>
    <property type="evidence" value="ECO:0007669"/>
    <property type="project" value="UniProtKB-KW"/>
</dbReference>
<dbReference type="GO" id="GO:2001240">
    <property type="term" value="P:negative regulation of extrinsic apoptotic signaling pathway in absence of ligand"/>
    <property type="evidence" value="ECO:0007669"/>
    <property type="project" value="TreeGrafter"/>
</dbReference>
<feature type="binding site" evidence="14">
    <location>
        <position position="487"/>
    </location>
    <ligand>
        <name>Mg(2+)</name>
        <dbReference type="ChEBI" id="CHEBI:18420"/>
    </ligand>
</feature>
<accession>A0A8C9TVT5</accession>
<evidence type="ECO:0000256" key="4">
    <source>
        <dbReference type="ARBA" id="ARBA00022723"/>
    </source>
</evidence>
<dbReference type="AlphaFoldDB" id="A0A8C9TVT5"/>
<evidence type="ECO:0000256" key="7">
    <source>
        <dbReference type="ARBA" id="ARBA00022912"/>
    </source>
</evidence>
<dbReference type="Gene3D" id="3.40.50.12350">
    <property type="match status" value="1"/>
</dbReference>
<evidence type="ECO:0000256" key="6">
    <source>
        <dbReference type="ARBA" id="ARBA00022842"/>
    </source>
</evidence>
<keyword evidence="18" id="KW-1185">Reference proteome</keyword>
<feature type="binding site" evidence="14">
    <location>
        <position position="259"/>
    </location>
    <ligand>
        <name>Mg(2+)</name>
        <dbReference type="ChEBI" id="CHEBI:18420"/>
    </ligand>
</feature>
<feature type="active site" description="Proton donor" evidence="13">
    <location>
        <position position="261"/>
    </location>
</feature>
<evidence type="ECO:0000256" key="14">
    <source>
        <dbReference type="PIRSR" id="PIRSR628472-2"/>
    </source>
</evidence>
<keyword evidence="7 15" id="KW-0904">Protein phosphatase</keyword>
<dbReference type="InterPro" id="IPR042577">
    <property type="entry name" value="EYA_dom_metazoan"/>
</dbReference>
<evidence type="ECO:0000313" key="18">
    <source>
        <dbReference type="Proteomes" id="UP000694397"/>
    </source>
</evidence>
<dbReference type="InterPro" id="IPR038102">
    <property type="entry name" value="EYA_dom_sf"/>
</dbReference>
<evidence type="ECO:0000256" key="2">
    <source>
        <dbReference type="ARBA" id="ARBA00010501"/>
    </source>
</evidence>
<keyword evidence="10" id="KW-0804">Transcription</keyword>